<dbReference type="KEGG" id="ttq:NIES37_31890"/>
<accession>A0A1Z4N0I7</accession>
<evidence type="ECO:0000313" key="2">
    <source>
        <dbReference type="Proteomes" id="UP000218785"/>
    </source>
</evidence>
<evidence type="ECO:0000313" key="1">
    <source>
        <dbReference type="EMBL" id="BAY99210.1"/>
    </source>
</evidence>
<name>A0A1Z4N0I7_9CYAN</name>
<gene>
    <name evidence="1" type="ORF">NIES37_31890</name>
</gene>
<dbReference type="Proteomes" id="UP000218785">
    <property type="component" value="Chromosome"/>
</dbReference>
<sequence length="98" mass="10748">MESPKPVPEPTGLVVKKGLNIWDNVASSIPKPLSIIEILTALLSATGDWVIGNKNFSSADLSQPTSLLVRQQFHKVSSFINIATIDIFLVNFDESYSF</sequence>
<keyword evidence="2" id="KW-1185">Reference proteome</keyword>
<dbReference type="EMBL" id="AP018248">
    <property type="protein sequence ID" value="BAY99210.1"/>
    <property type="molecule type" value="Genomic_DNA"/>
</dbReference>
<protein>
    <submittedName>
        <fullName evidence="1">Uncharacterized protein</fullName>
    </submittedName>
</protein>
<reference evidence="1 2" key="1">
    <citation type="submission" date="2017-06" db="EMBL/GenBank/DDBJ databases">
        <title>Genome sequencing of cyanobaciteial culture collection at National Institute for Environmental Studies (NIES).</title>
        <authorList>
            <person name="Hirose Y."/>
            <person name="Shimura Y."/>
            <person name="Fujisawa T."/>
            <person name="Nakamura Y."/>
            <person name="Kawachi M."/>
        </authorList>
    </citation>
    <scope>NUCLEOTIDE SEQUENCE [LARGE SCALE GENOMIC DNA]</scope>
    <source>
        <strain evidence="1 2">NIES-37</strain>
    </source>
</reference>
<organism evidence="1 2">
    <name type="scientific">Tolypothrix tenuis PCC 7101</name>
    <dbReference type="NCBI Taxonomy" id="231146"/>
    <lineage>
        <taxon>Bacteria</taxon>
        <taxon>Bacillati</taxon>
        <taxon>Cyanobacteriota</taxon>
        <taxon>Cyanophyceae</taxon>
        <taxon>Nostocales</taxon>
        <taxon>Tolypothrichaceae</taxon>
        <taxon>Tolypothrix</taxon>
    </lineage>
</organism>
<dbReference type="AlphaFoldDB" id="A0A1Z4N0I7"/>
<proteinExistence type="predicted"/>